<dbReference type="GO" id="GO:0005840">
    <property type="term" value="C:ribosome"/>
    <property type="evidence" value="ECO:0007669"/>
    <property type="project" value="UniProtKB-KW"/>
</dbReference>
<dbReference type="Pfam" id="PF10780">
    <property type="entry name" value="MRP_L53"/>
    <property type="match status" value="1"/>
</dbReference>
<accession>A0AAW1QUZ2</accession>
<dbReference type="AlphaFoldDB" id="A0AAW1QUZ2"/>
<dbReference type="GO" id="GO:1990904">
    <property type="term" value="C:ribonucleoprotein complex"/>
    <property type="evidence" value="ECO:0007669"/>
    <property type="project" value="UniProtKB-KW"/>
</dbReference>
<dbReference type="EMBL" id="JALJOU010000075">
    <property type="protein sequence ID" value="KAK9825348.1"/>
    <property type="molecule type" value="Genomic_DNA"/>
</dbReference>
<evidence type="ECO:0000313" key="8">
    <source>
        <dbReference type="Proteomes" id="UP001445335"/>
    </source>
</evidence>
<reference evidence="7 8" key="1">
    <citation type="journal article" date="2024" name="Nat. Commun.">
        <title>Phylogenomics reveals the evolutionary origins of lichenization in chlorophyte algae.</title>
        <authorList>
            <person name="Puginier C."/>
            <person name="Libourel C."/>
            <person name="Otte J."/>
            <person name="Skaloud P."/>
            <person name="Haon M."/>
            <person name="Grisel S."/>
            <person name="Petersen M."/>
            <person name="Berrin J.G."/>
            <person name="Delaux P.M."/>
            <person name="Dal Grande F."/>
            <person name="Keller J."/>
        </authorList>
    </citation>
    <scope>NUCLEOTIDE SEQUENCE [LARGE SCALE GENOMIC DNA]</scope>
    <source>
        <strain evidence="7 8">SAG 245.80</strain>
    </source>
</reference>
<dbReference type="GO" id="GO:0005739">
    <property type="term" value="C:mitochondrion"/>
    <property type="evidence" value="ECO:0007669"/>
    <property type="project" value="UniProtKB-SubCell"/>
</dbReference>
<dbReference type="InterPro" id="IPR019716">
    <property type="entry name" value="Ribosomal_mL53"/>
</dbReference>
<evidence type="ECO:0000256" key="5">
    <source>
        <dbReference type="ARBA" id="ARBA00023274"/>
    </source>
</evidence>
<keyword evidence="5" id="KW-0687">Ribonucleoprotein</keyword>
<gene>
    <name evidence="7" type="ORF">WJX81_001064</name>
</gene>
<evidence type="ECO:0000256" key="1">
    <source>
        <dbReference type="ARBA" id="ARBA00004173"/>
    </source>
</evidence>
<evidence type="ECO:0000313" key="7">
    <source>
        <dbReference type="EMBL" id="KAK9825348.1"/>
    </source>
</evidence>
<comment type="caution">
    <text evidence="7">The sequence shown here is derived from an EMBL/GenBank/DDBJ whole genome shotgun (WGS) entry which is preliminary data.</text>
</comment>
<sequence>MSLNLSKITRILINFVPWSGEARCAREFLSRVSGGKAVATNPECDVTVREVVERISVRCEELTTRETLQGVGIGKLNSAWGVEQYDSGKAEIAAPG</sequence>
<evidence type="ECO:0000256" key="3">
    <source>
        <dbReference type="ARBA" id="ARBA00022980"/>
    </source>
</evidence>
<comment type="subcellular location">
    <subcellularLocation>
        <location evidence="1">Mitochondrion</location>
    </subcellularLocation>
</comment>
<proteinExistence type="inferred from homology"/>
<organism evidence="7 8">
    <name type="scientific">Elliptochloris bilobata</name>
    <dbReference type="NCBI Taxonomy" id="381761"/>
    <lineage>
        <taxon>Eukaryota</taxon>
        <taxon>Viridiplantae</taxon>
        <taxon>Chlorophyta</taxon>
        <taxon>core chlorophytes</taxon>
        <taxon>Trebouxiophyceae</taxon>
        <taxon>Trebouxiophyceae incertae sedis</taxon>
        <taxon>Elliptochloris clade</taxon>
        <taxon>Elliptochloris</taxon>
    </lineage>
</organism>
<evidence type="ECO:0000256" key="2">
    <source>
        <dbReference type="ARBA" id="ARBA00005557"/>
    </source>
</evidence>
<protein>
    <recommendedName>
        <fullName evidence="6">Large ribosomal subunit protein mL53</fullName>
    </recommendedName>
</protein>
<dbReference type="Proteomes" id="UP001445335">
    <property type="component" value="Unassembled WGS sequence"/>
</dbReference>
<comment type="similarity">
    <text evidence="2">Belongs to the mitochondrion-specific ribosomal protein mL53 family.</text>
</comment>
<dbReference type="Gene3D" id="3.40.30.10">
    <property type="entry name" value="Glutaredoxin"/>
    <property type="match status" value="1"/>
</dbReference>
<keyword evidence="4" id="KW-0496">Mitochondrion</keyword>
<keyword evidence="8" id="KW-1185">Reference proteome</keyword>
<keyword evidence="3" id="KW-0689">Ribosomal protein</keyword>
<evidence type="ECO:0000256" key="4">
    <source>
        <dbReference type="ARBA" id="ARBA00023128"/>
    </source>
</evidence>
<name>A0AAW1QUZ2_9CHLO</name>
<evidence type="ECO:0000256" key="6">
    <source>
        <dbReference type="ARBA" id="ARBA00035180"/>
    </source>
</evidence>